<dbReference type="InterPro" id="IPR001810">
    <property type="entry name" value="F-box_dom"/>
</dbReference>
<dbReference type="InterPro" id="IPR036047">
    <property type="entry name" value="F-box-like_dom_sf"/>
</dbReference>
<evidence type="ECO:0000313" key="3">
    <source>
        <dbReference type="Proteomes" id="UP000076722"/>
    </source>
</evidence>
<proteinExistence type="predicted"/>
<accession>A0A164RX51</accession>
<dbReference type="AlphaFoldDB" id="A0A164RX51"/>
<dbReference type="Proteomes" id="UP000076722">
    <property type="component" value="Unassembled WGS sequence"/>
</dbReference>
<gene>
    <name evidence="2" type="ORF">SISNIDRAFT_487977</name>
</gene>
<dbReference type="EMBL" id="KV419418">
    <property type="protein sequence ID" value="KZS90967.1"/>
    <property type="molecule type" value="Genomic_DNA"/>
</dbReference>
<organism evidence="2 3">
    <name type="scientific">Sistotremastrum niveocremeum HHB9708</name>
    <dbReference type="NCBI Taxonomy" id="1314777"/>
    <lineage>
        <taxon>Eukaryota</taxon>
        <taxon>Fungi</taxon>
        <taxon>Dikarya</taxon>
        <taxon>Basidiomycota</taxon>
        <taxon>Agaricomycotina</taxon>
        <taxon>Agaricomycetes</taxon>
        <taxon>Sistotremastrales</taxon>
        <taxon>Sistotremastraceae</taxon>
        <taxon>Sertulicium</taxon>
        <taxon>Sertulicium niveocremeum</taxon>
    </lineage>
</organism>
<protein>
    <recommendedName>
        <fullName evidence="1">F-box domain-containing protein</fullName>
    </recommendedName>
</protein>
<name>A0A164RX51_9AGAM</name>
<dbReference type="SUPFAM" id="SSF81383">
    <property type="entry name" value="F-box domain"/>
    <property type="match status" value="1"/>
</dbReference>
<feature type="domain" description="F-box" evidence="1">
    <location>
        <begin position="1"/>
        <end position="48"/>
    </location>
</feature>
<evidence type="ECO:0000313" key="2">
    <source>
        <dbReference type="EMBL" id="KZS90967.1"/>
    </source>
</evidence>
<keyword evidence="3" id="KW-1185">Reference proteome</keyword>
<sequence length="496" mass="55500">MALFSSIPVDVLANILYDARLQDVVAVAQVSSNLYAAMKNNRFLWTDAYAHDLKFLPLPTGHTISTIPVQTIYSIALRYFSIAEASQDAEVVIKRCSAIEGLEGSEFHAFRLRVFSVPGGRWTMYQSEEGFFLQDHTHIKLPVNVKDKRILPVNIDFCAHVGCQISFQSMGEGVVRCLQITVNPEGHISQAANSNSPHGILNIYDINFSQIEDPLVEDQMQAQVPLSRHAPIKVQEMDAVCDVNGSLILSIHGQYLAVANYVSRVGVVAGIEGVQGCDYWITAAHFHPTIPKIIMDVDRGREGDYPPHHALWLVDIPPALIRDTRPSDDAKSLLDPDITWEKIQIRITHSFWIPSLWTQRANNDGVVPETYICVHELRITHGFHANENVLFAICLTPEGKMEAIAVGSFPRDWRETRLQRRVVMSSLGSQNQLAICFLCPLERRLKKKTLSLPDTGKIEHVMIRGLDPLHGQILLELTIRNSLTGVSEGQSCVVQY</sequence>
<evidence type="ECO:0000259" key="1">
    <source>
        <dbReference type="PROSITE" id="PS50181"/>
    </source>
</evidence>
<dbReference type="PROSITE" id="PS50181">
    <property type="entry name" value="FBOX"/>
    <property type="match status" value="1"/>
</dbReference>
<reference evidence="2 3" key="1">
    <citation type="journal article" date="2016" name="Mol. Biol. Evol.">
        <title>Comparative Genomics of Early-Diverging Mushroom-Forming Fungi Provides Insights into the Origins of Lignocellulose Decay Capabilities.</title>
        <authorList>
            <person name="Nagy L.G."/>
            <person name="Riley R."/>
            <person name="Tritt A."/>
            <person name="Adam C."/>
            <person name="Daum C."/>
            <person name="Floudas D."/>
            <person name="Sun H."/>
            <person name="Yadav J.S."/>
            <person name="Pangilinan J."/>
            <person name="Larsson K.H."/>
            <person name="Matsuura K."/>
            <person name="Barry K."/>
            <person name="Labutti K."/>
            <person name="Kuo R."/>
            <person name="Ohm R.A."/>
            <person name="Bhattacharya S.S."/>
            <person name="Shirouzu T."/>
            <person name="Yoshinaga Y."/>
            <person name="Martin F.M."/>
            <person name="Grigoriev I.V."/>
            <person name="Hibbett D.S."/>
        </authorList>
    </citation>
    <scope>NUCLEOTIDE SEQUENCE [LARGE SCALE GENOMIC DNA]</scope>
    <source>
        <strain evidence="2 3">HHB9708</strain>
    </source>
</reference>